<dbReference type="PROSITE" id="PS51309">
    <property type="entry name" value="PABC"/>
    <property type="match status" value="1"/>
</dbReference>
<keyword evidence="4" id="KW-1185">Reference proteome</keyword>
<feature type="compositionally biased region" description="Acidic residues" evidence="1">
    <location>
        <begin position="280"/>
        <end position="296"/>
    </location>
</feature>
<feature type="region of interest" description="Disordered" evidence="1">
    <location>
        <begin position="62"/>
        <end position="85"/>
    </location>
</feature>
<proteinExistence type="predicted"/>
<feature type="compositionally biased region" description="Low complexity" evidence="1">
    <location>
        <begin position="408"/>
        <end position="430"/>
    </location>
</feature>
<dbReference type="InterPro" id="IPR036053">
    <property type="entry name" value="PABP-dom"/>
</dbReference>
<evidence type="ECO:0000313" key="4">
    <source>
        <dbReference type="Proteomes" id="UP001178507"/>
    </source>
</evidence>
<gene>
    <name evidence="3" type="ORF">EVOR1521_LOCUS3144</name>
</gene>
<name>A0AA36MMR6_9DINO</name>
<feature type="compositionally biased region" description="Basic and acidic residues" evidence="1">
    <location>
        <begin position="74"/>
        <end position="84"/>
    </location>
</feature>
<protein>
    <recommendedName>
        <fullName evidence="2">PABC domain-containing protein</fullName>
    </recommendedName>
</protein>
<dbReference type="EMBL" id="CAUJNA010000183">
    <property type="protein sequence ID" value="CAJ1373273.1"/>
    <property type="molecule type" value="Genomic_DNA"/>
</dbReference>
<feature type="domain" description="PABC" evidence="2">
    <location>
        <begin position="1"/>
        <end position="62"/>
    </location>
</feature>
<feature type="region of interest" description="Disordered" evidence="1">
    <location>
        <begin position="271"/>
        <end position="379"/>
    </location>
</feature>
<reference evidence="3" key="1">
    <citation type="submission" date="2023-08" db="EMBL/GenBank/DDBJ databases">
        <authorList>
            <person name="Chen Y."/>
            <person name="Shah S."/>
            <person name="Dougan E. K."/>
            <person name="Thang M."/>
            <person name="Chan C."/>
        </authorList>
    </citation>
    <scope>NUCLEOTIDE SEQUENCE</scope>
</reference>
<dbReference type="GO" id="GO:0003723">
    <property type="term" value="F:RNA binding"/>
    <property type="evidence" value="ECO:0007669"/>
    <property type="project" value="InterPro"/>
</dbReference>
<dbReference type="Proteomes" id="UP001178507">
    <property type="component" value="Unassembled WGS sequence"/>
</dbReference>
<feature type="compositionally biased region" description="Basic and acidic residues" evidence="1">
    <location>
        <begin position="361"/>
        <end position="379"/>
    </location>
</feature>
<feature type="region of interest" description="Disordered" evidence="1">
    <location>
        <begin position="121"/>
        <end position="209"/>
    </location>
</feature>
<feature type="compositionally biased region" description="Basic and acidic residues" evidence="1">
    <location>
        <begin position="305"/>
        <end position="320"/>
    </location>
</feature>
<feature type="region of interest" description="Disordered" evidence="1">
    <location>
        <begin position="408"/>
        <end position="451"/>
    </location>
</feature>
<dbReference type="SMART" id="SM00517">
    <property type="entry name" value="PolyA"/>
    <property type="match status" value="1"/>
</dbReference>
<dbReference type="InterPro" id="IPR002004">
    <property type="entry name" value="PABP_HYD_C"/>
</dbReference>
<dbReference type="PRINTS" id="PR01217">
    <property type="entry name" value="PRICHEXTENSN"/>
</dbReference>
<feature type="compositionally biased region" description="Pro residues" evidence="1">
    <location>
        <begin position="190"/>
        <end position="199"/>
    </location>
</feature>
<evidence type="ECO:0000256" key="1">
    <source>
        <dbReference type="SAM" id="MobiDB-lite"/>
    </source>
</evidence>
<sequence>MSHELGNALFAVVQQVQPELAPKLTGMLLQLGEEKCRTCLDDYEYLAERLDEAMAILDGANAHAQASKPTTPASEKRVDPEDGTSRTFVELQKHYAKQYSQQEIKEYWEFCKPAGAIAQNGTAKAMGKPEPQSKPAPASTPKPAASTPKPAASTPKPAASTPKPAASKPASKAAANSVPKAAPKPEPKPEPVTPKPASSPPRSKAPKEAVPGLAAWLAELRLESYLPAAEQWAEEQGAVSLEEVVEFREDLAQDLTLKVLERKRLVDGGEAAAQLVESQPAEEEEEDEEEEDGDELQEGRYAQLDTERDLAALSRVDSEPPSHASPAELRGQARPPRGQGFSAGDEVGATGGYYDKSIPAKKSEEAPQERRIDPEDGQARTFRELQALYTHLYSPQEILEYWTECEAPAKTTSAPTSAPKTTSAPVAAPSGYKSGTTPGAQPWGAGEKRRF</sequence>
<comment type="caution">
    <text evidence="3">The sequence shown here is derived from an EMBL/GenBank/DDBJ whole genome shotgun (WGS) entry which is preliminary data.</text>
</comment>
<evidence type="ECO:0000313" key="3">
    <source>
        <dbReference type="EMBL" id="CAJ1373273.1"/>
    </source>
</evidence>
<dbReference type="Gene3D" id="1.10.1900.10">
    <property type="entry name" value="c-terminal domain of poly(a) binding protein"/>
    <property type="match status" value="1"/>
</dbReference>
<dbReference type="Pfam" id="PF00658">
    <property type="entry name" value="MLLE"/>
    <property type="match status" value="1"/>
</dbReference>
<accession>A0AA36MMR6</accession>
<organism evidence="3 4">
    <name type="scientific">Effrenium voratum</name>
    <dbReference type="NCBI Taxonomy" id="2562239"/>
    <lineage>
        <taxon>Eukaryota</taxon>
        <taxon>Sar</taxon>
        <taxon>Alveolata</taxon>
        <taxon>Dinophyceae</taxon>
        <taxon>Suessiales</taxon>
        <taxon>Symbiodiniaceae</taxon>
        <taxon>Effrenium</taxon>
    </lineage>
</organism>
<dbReference type="SUPFAM" id="SSF63570">
    <property type="entry name" value="PABC (PABP) domain"/>
    <property type="match status" value="1"/>
</dbReference>
<feature type="compositionally biased region" description="Low complexity" evidence="1">
    <location>
        <begin position="141"/>
        <end position="181"/>
    </location>
</feature>
<evidence type="ECO:0000259" key="2">
    <source>
        <dbReference type="PROSITE" id="PS51309"/>
    </source>
</evidence>
<dbReference type="AlphaFoldDB" id="A0AA36MMR6"/>